<dbReference type="Gene3D" id="1.10.10.60">
    <property type="entry name" value="Homeodomain-like"/>
    <property type="match status" value="1"/>
</dbReference>
<proteinExistence type="predicted"/>
<evidence type="ECO:0000313" key="3">
    <source>
        <dbReference type="Proteomes" id="UP001218218"/>
    </source>
</evidence>
<dbReference type="Proteomes" id="UP001218218">
    <property type="component" value="Unassembled WGS sequence"/>
</dbReference>
<dbReference type="AlphaFoldDB" id="A0AAD7EPH9"/>
<name>A0AAD7EPH9_9AGAR</name>
<evidence type="ECO:0000256" key="1">
    <source>
        <dbReference type="SAM" id="MobiDB-lite"/>
    </source>
</evidence>
<feature type="region of interest" description="Disordered" evidence="1">
    <location>
        <begin position="1"/>
        <end position="49"/>
    </location>
</feature>
<keyword evidence="3" id="KW-1185">Reference proteome</keyword>
<comment type="caution">
    <text evidence="2">The sequence shown here is derived from an EMBL/GenBank/DDBJ whole genome shotgun (WGS) entry which is preliminary data.</text>
</comment>
<accession>A0AAD7EPH9</accession>
<protein>
    <recommendedName>
        <fullName evidence="4">HTH CENPB-type domain-containing protein</fullName>
    </recommendedName>
</protein>
<sequence length="179" mass="20585">MAPTESQKSRKVRERDKNPPKPKQPAAKPGPKLSKNLPRTSARYEKDERREDLTYSNWVEVFNYWDEHPTMSQMAVVKYFSSRPDAEGGKLLFQQPALSKKAKHKDKIRALVATAEPNILSMKRARVVTSPEVDKALGLWVQDMERKRRTVTGPMLVEQRKRFEVALNIPEEQRLTGTG</sequence>
<evidence type="ECO:0008006" key="4">
    <source>
        <dbReference type="Google" id="ProtNLM"/>
    </source>
</evidence>
<feature type="non-terminal residue" evidence="2">
    <location>
        <position position="179"/>
    </location>
</feature>
<evidence type="ECO:0000313" key="2">
    <source>
        <dbReference type="EMBL" id="KAJ7342706.1"/>
    </source>
</evidence>
<organism evidence="2 3">
    <name type="scientific">Mycena albidolilacea</name>
    <dbReference type="NCBI Taxonomy" id="1033008"/>
    <lineage>
        <taxon>Eukaryota</taxon>
        <taxon>Fungi</taxon>
        <taxon>Dikarya</taxon>
        <taxon>Basidiomycota</taxon>
        <taxon>Agaricomycotina</taxon>
        <taxon>Agaricomycetes</taxon>
        <taxon>Agaricomycetidae</taxon>
        <taxon>Agaricales</taxon>
        <taxon>Marasmiineae</taxon>
        <taxon>Mycenaceae</taxon>
        <taxon>Mycena</taxon>
    </lineage>
</organism>
<dbReference type="EMBL" id="JARIHO010000024">
    <property type="protein sequence ID" value="KAJ7342706.1"/>
    <property type="molecule type" value="Genomic_DNA"/>
</dbReference>
<reference evidence="2" key="1">
    <citation type="submission" date="2023-03" db="EMBL/GenBank/DDBJ databases">
        <title>Massive genome expansion in bonnet fungi (Mycena s.s.) driven by repeated elements and novel gene families across ecological guilds.</title>
        <authorList>
            <consortium name="Lawrence Berkeley National Laboratory"/>
            <person name="Harder C.B."/>
            <person name="Miyauchi S."/>
            <person name="Viragh M."/>
            <person name="Kuo A."/>
            <person name="Thoen E."/>
            <person name="Andreopoulos B."/>
            <person name="Lu D."/>
            <person name="Skrede I."/>
            <person name="Drula E."/>
            <person name="Henrissat B."/>
            <person name="Morin E."/>
            <person name="Kohler A."/>
            <person name="Barry K."/>
            <person name="LaButti K."/>
            <person name="Morin E."/>
            <person name="Salamov A."/>
            <person name="Lipzen A."/>
            <person name="Mereny Z."/>
            <person name="Hegedus B."/>
            <person name="Baldrian P."/>
            <person name="Stursova M."/>
            <person name="Weitz H."/>
            <person name="Taylor A."/>
            <person name="Grigoriev I.V."/>
            <person name="Nagy L.G."/>
            <person name="Martin F."/>
            <person name="Kauserud H."/>
        </authorList>
    </citation>
    <scope>NUCLEOTIDE SEQUENCE</scope>
    <source>
        <strain evidence="2">CBHHK002</strain>
    </source>
</reference>
<gene>
    <name evidence="2" type="ORF">DFH08DRAFT_703439</name>
</gene>